<dbReference type="InterPro" id="IPR034768">
    <property type="entry name" value="4FE4S_WBL"/>
</dbReference>
<dbReference type="AlphaFoldDB" id="A0A1H9CQS2"/>
<evidence type="ECO:0000313" key="2">
    <source>
        <dbReference type="EMBL" id="SEQ03504.1"/>
    </source>
</evidence>
<name>A0A1H9CQS2_9ACTN</name>
<dbReference type="PROSITE" id="PS51674">
    <property type="entry name" value="4FE4S_WBL"/>
    <property type="match status" value="1"/>
</dbReference>
<protein>
    <submittedName>
        <fullName evidence="2">Transcription factor WhiB</fullName>
    </submittedName>
</protein>
<proteinExistence type="predicted"/>
<evidence type="ECO:0000259" key="1">
    <source>
        <dbReference type="PROSITE" id="PS51674"/>
    </source>
</evidence>
<keyword evidence="3" id="KW-1185">Reference proteome</keyword>
<organism evidence="2 3">
    <name type="scientific">Streptomyces radiopugnans</name>
    <dbReference type="NCBI Taxonomy" id="403935"/>
    <lineage>
        <taxon>Bacteria</taxon>
        <taxon>Bacillati</taxon>
        <taxon>Actinomycetota</taxon>
        <taxon>Actinomycetes</taxon>
        <taxon>Kitasatosporales</taxon>
        <taxon>Streptomycetaceae</taxon>
        <taxon>Streptomyces</taxon>
    </lineage>
</organism>
<dbReference type="Pfam" id="PF02467">
    <property type="entry name" value="Whib"/>
    <property type="match status" value="1"/>
</dbReference>
<dbReference type="RefSeq" id="WP_093657442.1">
    <property type="nucleotide sequence ID" value="NZ_FOET01000003.1"/>
</dbReference>
<feature type="domain" description="4Fe-4S Wbl-type" evidence="1">
    <location>
        <begin position="31"/>
        <end position="101"/>
    </location>
</feature>
<evidence type="ECO:0000313" key="3">
    <source>
        <dbReference type="Proteomes" id="UP000199055"/>
    </source>
</evidence>
<sequence>MEPHDEIENRLPPDALFWAMEPFGPPLGEAACSMWDPKRFPTMREQQAAFDGEPTVPERDIPQARAMCCTCPLLEGCRRYAQDSRDEHVFLAGETAEERRKKWRKAGEIVKRRRRVAELYALNVPTAIIARSLGQAERSIRSDLRELGKGRSHLPPTA</sequence>
<dbReference type="Proteomes" id="UP000199055">
    <property type="component" value="Unassembled WGS sequence"/>
</dbReference>
<dbReference type="EMBL" id="FOET01000003">
    <property type="protein sequence ID" value="SEQ03504.1"/>
    <property type="molecule type" value="Genomic_DNA"/>
</dbReference>
<reference evidence="2 3" key="1">
    <citation type="submission" date="2016-10" db="EMBL/GenBank/DDBJ databases">
        <authorList>
            <person name="de Groot N.N."/>
        </authorList>
    </citation>
    <scope>NUCLEOTIDE SEQUENCE [LARGE SCALE GENOMIC DNA]</scope>
    <source>
        <strain evidence="2 3">CGMCC 4.3519</strain>
    </source>
</reference>
<gene>
    <name evidence="2" type="ORF">SAMN05216481_103378</name>
</gene>
<accession>A0A1H9CQS2</accession>